<evidence type="ECO:0000313" key="8">
    <source>
        <dbReference type="EnsemblMetazoa" id="G19582.2:cds"/>
    </source>
</evidence>
<dbReference type="EnsemblMetazoa" id="G19582.2">
    <property type="protein sequence ID" value="G19582.2:cds"/>
    <property type="gene ID" value="G19582"/>
</dbReference>
<feature type="region of interest" description="Disordered" evidence="6">
    <location>
        <begin position="1"/>
        <end position="60"/>
    </location>
</feature>
<feature type="transmembrane region" description="Helical" evidence="7">
    <location>
        <begin position="85"/>
        <end position="109"/>
    </location>
</feature>
<keyword evidence="3 7" id="KW-0812">Transmembrane</keyword>
<dbReference type="PANTHER" id="PTHR14948:SF25">
    <property type="entry name" value="DUF4190 DOMAIN-CONTAINING PROTEIN"/>
    <property type="match status" value="1"/>
</dbReference>
<dbReference type="Proteomes" id="UP000005408">
    <property type="component" value="Unassembled WGS sequence"/>
</dbReference>
<feature type="compositionally biased region" description="Polar residues" evidence="6">
    <location>
        <begin position="15"/>
        <end position="42"/>
    </location>
</feature>
<dbReference type="EnsemblMetazoa" id="G19582.3">
    <property type="protein sequence ID" value="G19582.3:cds"/>
    <property type="gene ID" value="G19582"/>
</dbReference>
<evidence type="ECO:0008006" key="10">
    <source>
        <dbReference type="Google" id="ProtNLM"/>
    </source>
</evidence>
<comment type="similarity">
    <text evidence="2">Belongs to the CD225/Dispanin family.</text>
</comment>
<keyword evidence="4 7" id="KW-1133">Transmembrane helix</keyword>
<evidence type="ECO:0000256" key="4">
    <source>
        <dbReference type="ARBA" id="ARBA00022989"/>
    </source>
</evidence>
<evidence type="ECO:0000256" key="2">
    <source>
        <dbReference type="ARBA" id="ARBA00006843"/>
    </source>
</evidence>
<protein>
    <recommendedName>
        <fullName evidence="10">Proline-rich transmembrane protein 1</fullName>
    </recommendedName>
</protein>
<feature type="compositionally biased region" description="Polar residues" evidence="6">
    <location>
        <begin position="51"/>
        <end position="60"/>
    </location>
</feature>
<feature type="transmembrane region" description="Helical" evidence="7">
    <location>
        <begin position="129"/>
        <end position="150"/>
    </location>
</feature>
<evidence type="ECO:0000256" key="5">
    <source>
        <dbReference type="ARBA" id="ARBA00023136"/>
    </source>
</evidence>
<dbReference type="AlphaFoldDB" id="A0A8W8JIM7"/>
<sequence length="158" mass="17269">MSSSKRSEMPPPYNEATNQNDQLMLTYENQNNQYPGGNQFSSPGGGPYPVSQHQSQCTPQDQVMRPLVKQPGANVITRDPNTINWMVPAVLACLCCFWPAGIVAIHYASKANEAAANGDVVEAEKQSRKAGYCVAVSFVIGIVLTTLVIVQYKYCSYC</sequence>
<dbReference type="GO" id="GO:0016020">
    <property type="term" value="C:membrane"/>
    <property type="evidence" value="ECO:0007669"/>
    <property type="project" value="UniProtKB-SubCell"/>
</dbReference>
<dbReference type="InterPro" id="IPR007593">
    <property type="entry name" value="CD225/Dispanin_fam"/>
</dbReference>
<comment type="subcellular location">
    <subcellularLocation>
        <location evidence="1">Membrane</location>
    </subcellularLocation>
</comment>
<evidence type="ECO:0000313" key="9">
    <source>
        <dbReference type="Proteomes" id="UP000005408"/>
    </source>
</evidence>
<organism evidence="8 9">
    <name type="scientific">Magallana gigas</name>
    <name type="common">Pacific oyster</name>
    <name type="synonym">Crassostrea gigas</name>
    <dbReference type="NCBI Taxonomy" id="29159"/>
    <lineage>
        <taxon>Eukaryota</taxon>
        <taxon>Metazoa</taxon>
        <taxon>Spiralia</taxon>
        <taxon>Lophotrochozoa</taxon>
        <taxon>Mollusca</taxon>
        <taxon>Bivalvia</taxon>
        <taxon>Autobranchia</taxon>
        <taxon>Pteriomorphia</taxon>
        <taxon>Ostreida</taxon>
        <taxon>Ostreoidea</taxon>
        <taxon>Ostreidae</taxon>
        <taxon>Magallana</taxon>
    </lineage>
</organism>
<reference evidence="8" key="1">
    <citation type="submission" date="2022-08" db="UniProtKB">
        <authorList>
            <consortium name="EnsemblMetazoa"/>
        </authorList>
    </citation>
    <scope>IDENTIFICATION</scope>
    <source>
        <strain evidence="8">05x7-T-G4-1.051#20</strain>
    </source>
</reference>
<accession>A0A8W8JIM7</accession>
<dbReference type="PANTHER" id="PTHR14948">
    <property type="entry name" value="NG5"/>
    <property type="match status" value="1"/>
</dbReference>
<dbReference type="Pfam" id="PF04505">
    <property type="entry name" value="CD225"/>
    <property type="match status" value="1"/>
</dbReference>
<evidence type="ECO:0000256" key="1">
    <source>
        <dbReference type="ARBA" id="ARBA00004370"/>
    </source>
</evidence>
<evidence type="ECO:0000256" key="6">
    <source>
        <dbReference type="SAM" id="MobiDB-lite"/>
    </source>
</evidence>
<proteinExistence type="inferred from homology"/>
<dbReference type="InterPro" id="IPR051423">
    <property type="entry name" value="CD225/Dispanin"/>
</dbReference>
<evidence type="ECO:0000256" key="3">
    <source>
        <dbReference type="ARBA" id="ARBA00022692"/>
    </source>
</evidence>
<name>A0A8W8JIM7_MAGGI</name>
<evidence type="ECO:0000256" key="7">
    <source>
        <dbReference type="SAM" id="Phobius"/>
    </source>
</evidence>
<keyword evidence="5 7" id="KW-0472">Membrane</keyword>
<keyword evidence="9" id="KW-1185">Reference proteome</keyword>